<keyword evidence="1" id="KW-0732">Signal</keyword>
<evidence type="ECO:0000256" key="1">
    <source>
        <dbReference type="SAM" id="SignalP"/>
    </source>
</evidence>
<organism evidence="2 3">
    <name type="scientific">Rubrivirga litoralis</name>
    <dbReference type="NCBI Taxonomy" id="3075598"/>
    <lineage>
        <taxon>Bacteria</taxon>
        <taxon>Pseudomonadati</taxon>
        <taxon>Rhodothermota</taxon>
        <taxon>Rhodothermia</taxon>
        <taxon>Rhodothermales</taxon>
        <taxon>Rubricoccaceae</taxon>
        <taxon>Rubrivirga</taxon>
    </lineage>
</organism>
<feature type="signal peptide" evidence="1">
    <location>
        <begin position="1"/>
        <end position="23"/>
    </location>
</feature>
<evidence type="ECO:0000313" key="3">
    <source>
        <dbReference type="Proteomes" id="UP001267426"/>
    </source>
</evidence>
<feature type="chain" id="PRO_5047062592" evidence="1">
    <location>
        <begin position="24"/>
        <end position="200"/>
    </location>
</feature>
<dbReference type="Proteomes" id="UP001267426">
    <property type="component" value="Unassembled WGS sequence"/>
</dbReference>
<evidence type="ECO:0000313" key="2">
    <source>
        <dbReference type="EMBL" id="MDT0631488.1"/>
    </source>
</evidence>
<keyword evidence="3" id="KW-1185">Reference proteome</keyword>
<protein>
    <submittedName>
        <fullName evidence="2">Helix-hairpin-helix domain-containing protein</fullName>
    </submittedName>
</protein>
<proteinExistence type="predicted"/>
<dbReference type="EMBL" id="JAVRHT010000013">
    <property type="protein sequence ID" value="MDT0631488.1"/>
    <property type="molecule type" value="Genomic_DNA"/>
</dbReference>
<sequence length="200" mass="21326">MPVATSARWFVLLILAVGGGAAAAQSDPCPEALADAERRYQEQDYAAVEPAVSACIYSDDAEPDEVQEGYRLLALSLLRQGQLPEARLTVVNLLGVNYDYEPDVVYDPPSYVSLVTAVKEQLRVEAGRGGAVVDLNAAPEDEIAPLAGVGPALARRIVSFRDAMGPFDDLAALVVVEGVTPRLVERLARVAVVRPVDVGR</sequence>
<dbReference type="SUPFAM" id="SSF47781">
    <property type="entry name" value="RuvA domain 2-like"/>
    <property type="match status" value="1"/>
</dbReference>
<dbReference type="Gene3D" id="1.10.150.280">
    <property type="entry name" value="AF1531-like domain"/>
    <property type="match status" value="1"/>
</dbReference>
<name>A0ABU3BQE0_9BACT</name>
<reference evidence="2 3" key="1">
    <citation type="submission" date="2023-09" db="EMBL/GenBank/DDBJ databases">
        <authorList>
            <person name="Rey-Velasco X."/>
        </authorList>
    </citation>
    <scope>NUCLEOTIDE SEQUENCE [LARGE SCALE GENOMIC DNA]</scope>
    <source>
        <strain evidence="2 3">F394</strain>
    </source>
</reference>
<dbReference type="InterPro" id="IPR010994">
    <property type="entry name" value="RuvA_2-like"/>
</dbReference>
<comment type="caution">
    <text evidence="2">The sequence shown here is derived from an EMBL/GenBank/DDBJ whole genome shotgun (WGS) entry which is preliminary data.</text>
</comment>
<gene>
    <name evidence="2" type="ORF">RM540_06955</name>
</gene>
<dbReference type="RefSeq" id="WP_311662831.1">
    <property type="nucleotide sequence ID" value="NZ_JAVRHT010000013.1"/>
</dbReference>
<dbReference type="Pfam" id="PF12836">
    <property type="entry name" value="HHH_3"/>
    <property type="match status" value="1"/>
</dbReference>
<accession>A0ABU3BQE0</accession>